<evidence type="ECO:0000313" key="1">
    <source>
        <dbReference type="EMBL" id="SJZ58328.1"/>
    </source>
</evidence>
<dbReference type="STRING" id="180163.SAMN02745174_00973"/>
<dbReference type="AlphaFoldDB" id="A0A1T4LV05"/>
<evidence type="ECO:0000313" key="2">
    <source>
        <dbReference type="Proteomes" id="UP000191153"/>
    </source>
</evidence>
<organism evidence="1 2">
    <name type="scientific">Cetobacterium ceti</name>
    <dbReference type="NCBI Taxonomy" id="180163"/>
    <lineage>
        <taxon>Bacteria</taxon>
        <taxon>Fusobacteriati</taxon>
        <taxon>Fusobacteriota</taxon>
        <taxon>Fusobacteriia</taxon>
        <taxon>Fusobacteriales</taxon>
        <taxon>Fusobacteriaceae</taxon>
        <taxon>Cetobacterium</taxon>
    </lineage>
</organism>
<accession>A0A1T4LV05</accession>
<dbReference type="EMBL" id="FUWX01000007">
    <property type="protein sequence ID" value="SJZ58328.1"/>
    <property type="molecule type" value="Genomic_DNA"/>
</dbReference>
<dbReference type="Proteomes" id="UP000191153">
    <property type="component" value="Unassembled WGS sequence"/>
</dbReference>
<name>A0A1T4LV05_9FUSO</name>
<dbReference type="OrthoDB" id="88503at2"/>
<keyword evidence="2" id="KW-1185">Reference proteome</keyword>
<dbReference type="RefSeq" id="WP_078693489.1">
    <property type="nucleotide sequence ID" value="NZ_FUWX01000007.1"/>
</dbReference>
<reference evidence="1 2" key="1">
    <citation type="submission" date="2017-02" db="EMBL/GenBank/DDBJ databases">
        <authorList>
            <person name="Peterson S.W."/>
        </authorList>
    </citation>
    <scope>NUCLEOTIDE SEQUENCE [LARGE SCALE GENOMIC DNA]</scope>
    <source>
        <strain evidence="1 2">ATCC 700028</strain>
    </source>
</reference>
<protein>
    <submittedName>
        <fullName evidence="1">Uncharacterized protein</fullName>
    </submittedName>
</protein>
<sequence length="107" mass="12093">MVMPSVAEVKLVLADNIIKLEKSIGRKNTYLQELEDDRKTLEAVIYDRDNGVSFPLNSAYSSYAAWIDQLQKEVTAGENSILRIEREKAELVAAKYYIENAAETPKP</sequence>
<proteinExistence type="predicted"/>
<gene>
    <name evidence="1" type="ORF">SAMN02745174_00973</name>
</gene>